<feature type="domain" description="Disease resistance N-terminal" evidence="12">
    <location>
        <begin position="5"/>
        <end position="93"/>
    </location>
</feature>
<comment type="caution">
    <text evidence="15">The sequence shown here is derived from an EMBL/GenBank/DDBJ whole genome shotgun (WGS) entry which is preliminary data.</text>
</comment>
<dbReference type="EMBL" id="SZYD01000002">
    <property type="protein sequence ID" value="KAD7117613.1"/>
    <property type="molecule type" value="Genomic_DNA"/>
</dbReference>
<evidence type="ECO:0000256" key="7">
    <source>
        <dbReference type="ARBA" id="ARBA00022737"/>
    </source>
</evidence>
<evidence type="ECO:0000256" key="6">
    <source>
        <dbReference type="ARBA" id="ARBA00022667"/>
    </source>
</evidence>
<dbReference type="Gene3D" id="3.80.10.10">
    <property type="entry name" value="Ribonuclease Inhibitor"/>
    <property type="match status" value="1"/>
</dbReference>
<dbReference type="Gene3D" id="3.40.50.300">
    <property type="entry name" value="P-loop containing nucleotide triphosphate hydrolases"/>
    <property type="match status" value="1"/>
</dbReference>
<keyword evidence="8" id="KW-0547">Nucleotide-binding</keyword>
<dbReference type="OrthoDB" id="646178at2759"/>
<dbReference type="InterPro" id="IPR044974">
    <property type="entry name" value="Disease_R_plants"/>
</dbReference>
<dbReference type="FunFam" id="3.40.50.300:FF:001091">
    <property type="entry name" value="Probable disease resistance protein At1g61300"/>
    <property type="match status" value="1"/>
</dbReference>
<dbReference type="SUPFAM" id="SSF52540">
    <property type="entry name" value="P-loop containing nucleoside triphosphate hydrolases"/>
    <property type="match status" value="1"/>
</dbReference>
<evidence type="ECO:0000259" key="14">
    <source>
        <dbReference type="Pfam" id="PF23598"/>
    </source>
</evidence>
<dbReference type="InterPro" id="IPR032675">
    <property type="entry name" value="LRR_dom_sf"/>
</dbReference>
<proteinExistence type="inferred from homology"/>
<comment type="subcellular location">
    <subcellularLocation>
        <location evidence="2">Cytoplasm</location>
    </subcellularLocation>
</comment>
<evidence type="ECO:0000256" key="10">
    <source>
        <dbReference type="ARBA" id="ARBA00022840"/>
    </source>
</evidence>
<feature type="domain" description="Disease resistance R13L4/SHOC-2-like LRR" evidence="14">
    <location>
        <begin position="537"/>
        <end position="857"/>
    </location>
</feature>
<evidence type="ECO:0000259" key="13">
    <source>
        <dbReference type="Pfam" id="PF23559"/>
    </source>
</evidence>
<dbReference type="GO" id="GO:0009626">
    <property type="term" value="P:plant-type hypersensitive response"/>
    <property type="evidence" value="ECO:0007669"/>
    <property type="project" value="UniProtKB-KW"/>
</dbReference>
<dbReference type="Gene3D" id="1.20.5.4130">
    <property type="match status" value="1"/>
</dbReference>
<dbReference type="FunFam" id="1.10.10.10:FF:000322">
    <property type="entry name" value="Probable disease resistance protein At1g63360"/>
    <property type="match status" value="1"/>
</dbReference>
<dbReference type="InterPro" id="IPR002182">
    <property type="entry name" value="NB-ARC"/>
</dbReference>
<gene>
    <name evidence="15" type="ORF">E3N88_04881</name>
</gene>
<dbReference type="Pfam" id="PF18052">
    <property type="entry name" value="Rx_N"/>
    <property type="match status" value="1"/>
</dbReference>
<keyword evidence="7" id="KW-0677">Repeat</keyword>
<keyword evidence="5" id="KW-0433">Leucine-rich repeat</keyword>
<dbReference type="SUPFAM" id="SSF52058">
    <property type="entry name" value="L domain-like"/>
    <property type="match status" value="1"/>
</dbReference>
<keyword evidence="10" id="KW-0067">ATP-binding</keyword>
<protein>
    <recommendedName>
        <fullName evidence="17">NB-ARC domain-containing protein</fullName>
    </recommendedName>
</protein>
<dbReference type="PRINTS" id="PR00364">
    <property type="entry name" value="DISEASERSIST"/>
</dbReference>
<evidence type="ECO:0000256" key="8">
    <source>
        <dbReference type="ARBA" id="ARBA00022741"/>
    </source>
</evidence>
<sequence>MADAVVEFLLENLKQLLLYNSDLISGVKDRVESLYKELSLMKAFLKDSKEKRGEYEYVRELVRQIRDVAYEAEDTIDTFVVNAAMQKERSTFGKIFHALDYPTKLRSVAKDIESIKTKVKEIYDTKRFGIEALYAGESSKKSSSSHKRKPVVEEDNVVGFDEEAKEVVSRLTNITESLEVVSVVGMGGLGKTTLAKKVYCDPDIEFHFTVRAWVYVSQEYNRKEVLFGILGSLVPSSDLNFSMNEEMIVEEICKQLNGRRYLIVLDDVWTPDAWNDLKKAFPNQDCGSRILLTSRNTDVALIANPDAHPHHLRFLNENESFELLCRKVFRKKSCPSELDELGRTIAKNCAGLPLAIVVIAGLLLKKDKTRDLWKKVAENVGSYVARDPKQCLDVLALSYKHLPDHLKVCFIYFGAFPEDYSIPVWKLVMLWVAEGFIQQNGQECLEDVAEEYLEDLVERNLILIAKKRANGRIKTCRIHDMLRDLCLREAAEEKFLQVIKQNMQQDPSSFVPTGNYRRLCVHSHVMNFIHSKPGGSQVRSFLCFPSEETELSREHASFIHDTFKLVRVLDMRSINISRFPAEITQLVHLRYISIFGNFKVLPPSISKLWNLQSLIVETTARDLDIQVDIWKMSQFRHLHTNGSSRLHGPQAKTRMDNEDPFVQGKIQTISTVSPDSCTENILARTPNLKKLGVRGKLVILMEENNNSSLFHNLAKLVNLENLKLLNDTFPRPPSEGKLKKLPPLYKFPPHLNKLTLSDTLLDWKHMSTIAMLPNLEVLKLKMYAFKGRQWDPLDGGFHLLKYLKIGKTDLVNWKAWGHHFPRLEHVVVEHCGDLVGIPYGLADVSALQTIELHHTPRAVESARLIQRQKLIQQQQQQQQQQQYMKNDGFKLLIYPPQS</sequence>
<dbReference type="AlphaFoldDB" id="A0A5N6PWK7"/>
<dbReference type="PANTHER" id="PTHR23155:SF1152">
    <property type="entry name" value="AAA+ ATPASE DOMAIN-CONTAINING PROTEIN"/>
    <property type="match status" value="1"/>
</dbReference>
<dbReference type="Pfam" id="PF23559">
    <property type="entry name" value="WHD_DRP"/>
    <property type="match status" value="1"/>
</dbReference>
<evidence type="ECO:0000259" key="12">
    <source>
        <dbReference type="Pfam" id="PF18052"/>
    </source>
</evidence>
<dbReference type="Proteomes" id="UP000326396">
    <property type="component" value="Linkage Group LG10"/>
</dbReference>
<accession>A0A5N6PWK7</accession>
<organism evidence="15 16">
    <name type="scientific">Mikania micrantha</name>
    <name type="common">bitter vine</name>
    <dbReference type="NCBI Taxonomy" id="192012"/>
    <lineage>
        <taxon>Eukaryota</taxon>
        <taxon>Viridiplantae</taxon>
        <taxon>Streptophyta</taxon>
        <taxon>Embryophyta</taxon>
        <taxon>Tracheophyta</taxon>
        <taxon>Spermatophyta</taxon>
        <taxon>Magnoliopsida</taxon>
        <taxon>eudicotyledons</taxon>
        <taxon>Gunneridae</taxon>
        <taxon>Pentapetalae</taxon>
        <taxon>asterids</taxon>
        <taxon>campanulids</taxon>
        <taxon>Asterales</taxon>
        <taxon>Asteraceae</taxon>
        <taxon>Asteroideae</taxon>
        <taxon>Heliantheae alliance</taxon>
        <taxon>Eupatorieae</taxon>
        <taxon>Mikania</taxon>
    </lineage>
</organism>
<dbReference type="Pfam" id="PF23598">
    <property type="entry name" value="LRR_14"/>
    <property type="match status" value="1"/>
</dbReference>
<name>A0A5N6PWK7_9ASTR</name>
<evidence type="ECO:0008006" key="17">
    <source>
        <dbReference type="Google" id="ProtNLM"/>
    </source>
</evidence>
<evidence type="ECO:0000256" key="3">
    <source>
        <dbReference type="ARBA" id="ARBA00008894"/>
    </source>
</evidence>
<feature type="domain" description="NB-ARC" evidence="11">
    <location>
        <begin position="163"/>
        <end position="333"/>
    </location>
</feature>
<dbReference type="InterPro" id="IPR036388">
    <property type="entry name" value="WH-like_DNA-bd_sf"/>
</dbReference>
<dbReference type="InterPro" id="IPR055414">
    <property type="entry name" value="LRR_R13L4/SHOC2-like"/>
</dbReference>
<evidence type="ECO:0000256" key="4">
    <source>
        <dbReference type="ARBA" id="ARBA00022490"/>
    </source>
</evidence>
<comment type="function">
    <text evidence="1">Confers resistance to late blight (Phytophthora infestans) races carrying the avirulence gene Avr1. Resistance proteins guard the plant against pathogens that contain an appropriate avirulence protein via an indirect interaction with this avirulence protein. That triggers a defense system including the hypersensitive response, which restricts the pathogen growth.</text>
</comment>
<dbReference type="InterPro" id="IPR027417">
    <property type="entry name" value="P-loop_NTPase"/>
</dbReference>
<dbReference type="InterPro" id="IPR042197">
    <property type="entry name" value="Apaf_helical"/>
</dbReference>
<evidence type="ECO:0000256" key="5">
    <source>
        <dbReference type="ARBA" id="ARBA00022614"/>
    </source>
</evidence>
<dbReference type="GO" id="GO:0005524">
    <property type="term" value="F:ATP binding"/>
    <property type="evidence" value="ECO:0007669"/>
    <property type="project" value="UniProtKB-KW"/>
</dbReference>
<evidence type="ECO:0000256" key="1">
    <source>
        <dbReference type="ARBA" id="ARBA00002074"/>
    </source>
</evidence>
<dbReference type="InterPro" id="IPR058922">
    <property type="entry name" value="WHD_DRP"/>
</dbReference>
<evidence type="ECO:0000256" key="2">
    <source>
        <dbReference type="ARBA" id="ARBA00004496"/>
    </source>
</evidence>
<keyword evidence="16" id="KW-1185">Reference proteome</keyword>
<dbReference type="PANTHER" id="PTHR23155">
    <property type="entry name" value="DISEASE RESISTANCE PROTEIN RP"/>
    <property type="match status" value="1"/>
</dbReference>
<evidence type="ECO:0000313" key="16">
    <source>
        <dbReference type="Proteomes" id="UP000326396"/>
    </source>
</evidence>
<dbReference type="GO" id="GO:0051607">
    <property type="term" value="P:defense response to virus"/>
    <property type="evidence" value="ECO:0007669"/>
    <property type="project" value="UniProtKB-ARBA"/>
</dbReference>
<keyword evidence="6" id="KW-0381">Hypersensitive response</keyword>
<feature type="domain" description="Disease resistance protein winged helix" evidence="13">
    <location>
        <begin position="416"/>
        <end position="486"/>
    </location>
</feature>
<evidence type="ECO:0000313" key="15">
    <source>
        <dbReference type="EMBL" id="KAD7117613.1"/>
    </source>
</evidence>
<evidence type="ECO:0000256" key="9">
    <source>
        <dbReference type="ARBA" id="ARBA00022821"/>
    </source>
</evidence>
<dbReference type="InterPro" id="IPR038005">
    <property type="entry name" value="RX-like_CC"/>
</dbReference>
<keyword evidence="4" id="KW-0963">Cytoplasm</keyword>
<evidence type="ECO:0000259" key="11">
    <source>
        <dbReference type="Pfam" id="PF00931"/>
    </source>
</evidence>
<dbReference type="Gene3D" id="1.10.8.430">
    <property type="entry name" value="Helical domain of apoptotic protease-activating factors"/>
    <property type="match status" value="1"/>
</dbReference>
<keyword evidence="9" id="KW-0611">Plant defense</keyword>
<dbReference type="GO" id="GO:0043531">
    <property type="term" value="F:ADP binding"/>
    <property type="evidence" value="ECO:0007669"/>
    <property type="project" value="InterPro"/>
</dbReference>
<reference evidence="15 16" key="1">
    <citation type="submission" date="2019-05" db="EMBL/GenBank/DDBJ databases">
        <title>Mikania micrantha, genome provides insights into the molecular mechanism of rapid growth.</title>
        <authorList>
            <person name="Liu B."/>
        </authorList>
    </citation>
    <scope>NUCLEOTIDE SEQUENCE [LARGE SCALE GENOMIC DNA]</scope>
    <source>
        <strain evidence="15">NLD-2019</strain>
        <tissue evidence="15">Leaf</tissue>
    </source>
</reference>
<dbReference type="Gene3D" id="1.10.10.10">
    <property type="entry name" value="Winged helix-like DNA-binding domain superfamily/Winged helix DNA-binding domain"/>
    <property type="match status" value="1"/>
</dbReference>
<dbReference type="Pfam" id="PF00931">
    <property type="entry name" value="NB-ARC"/>
    <property type="match status" value="1"/>
</dbReference>
<comment type="similarity">
    <text evidence="3">Belongs to the disease resistance NB-LRR family.</text>
</comment>
<dbReference type="InterPro" id="IPR041118">
    <property type="entry name" value="Rx_N"/>
</dbReference>
<dbReference type="CDD" id="cd14798">
    <property type="entry name" value="RX-CC_like"/>
    <property type="match status" value="1"/>
</dbReference>